<evidence type="ECO:0000256" key="5">
    <source>
        <dbReference type="ARBA" id="ARBA00022989"/>
    </source>
</evidence>
<reference evidence="8 9" key="1">
    <citation type="submission" date="2018-10" db="EMBL/GenBank/DDBJ databases">
        <title>Draft genome sequence of Pantoea vagans isolated from corpses of the sugarcane aphid Melanaphis sacchari Zehntner.</title>
        <authorList>
            <person name="Toledo E."/>
            <person name="Pena G."/>
            <person name="Lozano L."/>
        </authorList>
    </citation>
    <scope>NUCLEOTIDE SEQUENCE [LARGE SCALE GENOMIC DNA]</scope>
    <source>
        <strain evidence="8 9">ET-90</strain>
    </source>
</reference>
<evidence type="ECO:0000256" key="1">
    <source>
        <dbReference type="ARBA" id="ARBA00004651"/>
    </source>
</evidence>
<protein>
    <submittedName>
        <fullName evidence="8">LysE family translocator</fullName>
    </submittedName>
</protein>
<organism evidence="8 9">
    <name type="scientific">Pantoea vagans</name>
    <dbReference type="NCBI Taxonomy" id="470934"/>
    <lineage>
        <taxon>Bacteria</taxon>
        <taxon>Pseudomonadati</taxon>
        <taxon>Pseudomonadota</taxon>
        <taxon>Gammaproteobacteria</taxon>
        <taxon>Enterobacterales</taxon>
        <taxon>Erwiniaceae</taxon>
        <taxon>Pantoea</taxon>
    </lineage>
</organism>
<keyword evidence="5 7" id="KW-1133">Transmembrane helix</keyword>
<keyword evidence="4" id="KW-0029">Amino-acid transport</keyword>
<keyword evidence="3 7" id="KW-0812">Transmembrane</keyword>
<evidence type="ECO:0000256" key="3">
    <source>
        <dbReference type="ARBA" id="ARBA00022692"/>
    </source>
</evidence>
<proteinExistence type="predicted"/>
<dbReference type="PIRSF" id="PIRSF006324">
    <property type="entry name" value="LeuE"/>
    <property type="match status" value="1"/>
</dbReference>
<dbReference type="EMBL" id="RCNL01000003">
    <property type="protein sequence ID" value="TXL79296.1"/>
    <property type="molecule type" value="Genomic_DNA"/>
</dbReference>
<feature type="transmembrane region" description="Helical" evidence="7">
    <location>
        <begin position="152"/>
        <end position="181"/>
    </location>
</feature>
<comment type="subcellular location">
    <subcellularLocation>
        <location evidence="1">Cell membrane</location>
        <topology evidence="1">Multi-pass membrane protein</topology>
    </subcellularLocation>
</comment>
<evidence type="ECO:0000313" key="9">
    <source>
        <dbReference type="Proteomes" id="UP000426772"/>
    </source>
</evidence>
<feature type="transmembrane region" description="Helical" evidence="7">
    <location>
        <begin position="41"/>
        <end position="66"/>
    </location>
</feature>
<dbReference type="PANTHER" id="PTHR30086:SF20">
    <property type="entry name" value="ARGININE EXPORTER PROTEIN ARGO-RELATED"/>
    <property type="match status" value="1"/>
</dbReference>
<sequence>MLDIVHFPLFVALVVLLCVTPGPDLAYIIGQSMVRGRRAGILSATGVALGSCTHAIASALGLTALIAASPLLFTVIKYIGAAYLIYLGAKMMLSTFGVSKERPLDVQSNMAEVETRRLMLRGFITSITNPKVLLFFIAFFPQFVVIEGDHHAISFLVLGMVYALIGVMIDVLFAILAGGAAGAVAKNQTLRKMLDRVVGATFIGLGIRLALTRR</sequence>
<evidence type="ECO:0000256" key="6">
    <source>
        <dbReference type="ARBA" id="ARBA00023136"/>
    </source>
</evidence>
<evidence type="ECO:0000313" key="8">
    <source>
        <dbReference type="EMBL" id="TXL79296.1"/>
    </source>
</evidence>
<dbReference type="Pfam" id="PF01810">
    <property type="entry name" value="LysE"/>
    <property type="match status" value="1"/>
</dbReference>
<feature type="transmembrane region" description="Helical" evidence="7">
    <location>
        <begin position="118"/>
        <end position="140"/>
    </location>
</feature>
<evidence type="ECO:0000256" key="2">
    <source>
        <dbReference type="ARBA" id="ARBA00022475"/>
    </source>
</evidence>
<feature type="transmembrane region" description="Helical" evidence="7">
    <location>
        <begin position="6"/>
        <end position="29"/>
    </location>
</feature>
<keyword evidence="6 7" id="KW-0472">Membrane</keyword>
<dbReference type="RefSeq" id="WP_147789223.1">
    <property type="nucleotide sequence ID" value="NZ_RCNL01000003.1"/>
</dbReference>
<keyword evidence="4" id="KW-0813">Transport</keyword>
<keyword evidence="2" id="KW-1003">Cell membrane</keyword>
<name>A0ABY3LH50_9GAMM</name>
<dbReference type="Proteomes" id="UP000426772">
    <property type="component" value="Unassembled WGS sequence"/>
</dbReference>
<comment type="caution">
    <text evidence="8">The sequence shown here is derived from an EMBL/GenBank/DDBJ whole genome shotgun (WGS) entry which is preliminary data.</text>
</comment>
<gene>
    <name evidence="8" type="ORF">D9O29_10380</name>
</gene>
<evidence type="ECO:0000256" key="7">
    <source>
        <dbReference type="SAM" id="Phobius"/>
    </source>
</evidence>
<keyword evidence="9" id="KW-1185">Reference proteome</keyword>
<evidence type="ECO:0000256" key="4">
    <source>
        <dbReference type="ARBA" id="ARBA00022970"/>
    </source>
</evidence>
<dbReference type="PANTHER" id="PTHR30086">
    <property type="entry name" value="ARGININE EXPORTER PROTEIN ARGO"/>
    <property type="match status" value="1"/>
</dbReference>
<dbReference type="InterPro" id="IPR001123">
    <property type="entry name" value="LeuE-type"/>
</dbReference>
<accession>A0ABY3LH50</accession>